<proteinExistence type="inferred from homology"/>
<dbReference type="PROSITE" id="PS51671">
    <property type="entry name" value="ACT"/>
    <property type="match status" value="1"/>
</dbReference>
<evidence type="ECO:0000256" key="2">
    <source>
        <dbReference type="ARBA" id="ARBA00004766"/>
    </source>
</evidence>
<dbReference type="Pfam" id="PF22468">
    <property type="entry name" value="ACT_9"/>
    <property type="match status" value="2"/>
</dbReference>
<dbReference type="InterPro" id="IPR005260">
    <property type="entry name" value="Asp_kin_monofn"/>
</dbReference>
<dbReference type="STRING" id="155974.SAMN04487818_116130"/>
<evidence type="ECO:0000256" key="8">
    <source>
        <dbReference type="ARBA" id="ARBA00022605"/>
    </source>
</evidence>
<evidence type="ECO:0000256" key="18">
    <source>
        <dbReference type="RuleBase" id="RU004249"/>
    </source>
</evidence>
<dbReference type="PANTHER" id="PTHR21499">
    <property type="entry name" value="ASPARTATE KINASE"/>
    <property type="match status" value="1"/>
</dbReference>
<evidence type="ECO:0000256" key="11">
    <source>
        <dbReference type="ARBA" id="ARBA00022777"/>
    </source>
</evidence>
<dbReference type="Proteomes" id="UP000199051">
    <property type="component" value="Unassembled WGS sequence"/>
</dbReference>
<dbReference type="GO" id="GO:0005829">
    <property type="term" value="C:cytosol"/>
    <property type="evidence" value="ECO:0007669"/>
    <property type="project" value="TreeGrafter"/>
</dbReference>
<sequence>MALVVQKYGGSSLESADRIKRVAERIVATRKAGNDVVVVCSAMGDTTDELLDLAKQVNPVPPGREMDMLLTAGERISNSLVAMAISALGAEARSFSGSQAGVITTSTHGKARIIDVTPSRVREALDQGHIVLVAGFQGVSQDTKDVTTLGRGGSDTTAVALAAALNADVCEIYTDVDGVYSADPRIVPDAKKLDRVTYEEMLEMAASGAKVLMLRCVEYARRYGVPIHVRSSYSTKPGTIVSGSMEDLTVEQAMITGVAHDRSEAKVTVVGVPDTAGVAARIFRTVADTEIDIDMVLQNVSSTVSGKTDITFTLSKSNGPTAVAALEKIREELGFTQVLYDDHVGKVSLVGAGMRSHPGVTATFCEALAKAGVNIEIINTSEIRISVLIRDTQLDEAVRAIHQAFELGGEEAAVVYAGSGR</sequence>
<dbReference type="RefSeq" id="WP_092786160.1">
    <property type="nucleotide sequence ID" value="NZ_FOGI01000016.1"/>
</dbReference>
<keyword evidence="14" id="KW-0457">Lysine biosynthesis</keyword>
<dbReference type="UniPathway" id="UPA00034">
    <property type="reaction ID" value="UER00015"/>
</dbReference>
<feature type="binding site" evidence="16">
    <location>
        <begin position="210"/>
        <end position="211"/>
    </location>
    <ligand>
        <name>ATP</name>
        <dbReference type="ChEBI" id="CHEBI:30616"/>
    </ligand>
</feature>
<dbReference type="PANTHER" id="PTHR21499:SF3">
    <property type="entry name" value="ASPARTOKINASE"/>
    <property type="match status" value="1"/>
</dbReference>
<dbReference type="NCBIfam" id="NF005153">
    <property type="entry name" value="PRK06635.1-1"/>
    <property type="match status" value="1"/>
</dbReference>
<dbReference type="GO" id="GO:0005524">
    <property type="term" value="F:ATP binding"/>
    <property type="evidence" value="ECO:0007669"/>
    <property type="project" value="UniProtKB-KW"/>
</dbReference>
<dbReference type="PRINTS" id="PR00474">
    <property type="entry name" value="GLU5KINASE"/>
</dbReference>
<evidence type="ECO:0000256" key="14">
    <source>
        <dbReference type="ARBA" id="ARBA00023154"/>
    </source>
</evidence>
<evidence type="ECO:0000256" key="6">
    <source>
        <dbReference type="ARBA" id="ARBA00013059"/>
    </source>
</evidence>
<keyword evidence="8 18" id="KW-0028">Amino-acid biosynthesis</keyword>
<dbReference type="UniPathway" id="UPA00051">
    <property type="reaction ID" value="UER00462"/>
</dbReference>
<comment type="similarity">
    <text evidence="5 17">Belongs to the aspartokinase family.</text>
</comment>
<keyword evidence="11 17" id="KW-0418">Kinase</keyword>
<keyword evidence="21" id="KW-1185">Reference proteome</keyword>
<evidence type="ECO:0000313" key="20">
    <source>
        <dbReference type="EMBL" id="SES46856.1"/>
    </source>
</evidence>
<dbReference type="Gene3D" id="3.40.1160.10">
    <property type="entry name" value="Acetylglutamate kinase-like"/>
    <property type="match status" value="1"/>
</dbReference>
<dbReference type="NCBIfam" id="NF005155">
    <property type="entry name" value="PRK06635.1-4"/>
    <property type="match status" value="1"/>
</dbReference>
<dbReference type="GO" id="GO:0004072">
    <property type="term" value="F:aspartate kinase activity"/>
    <property type="evidence" value="ECO:0007669"/>
    <property type="project" value="UniProtKB-EC"/>
</dbReference>
<dbReference type="InterPro" id="IPR001057">
    <property type="entry name" value="Glu/AcGlu_kinase"/>
</dbReference>
<evidence type="ECO:0000256" key="13">
    <source>
        <dbReference type="ARBA" id="ARBA00022915"/>
    </source>
</evidence>
<dbReference type="PIRSF" id="PIRSF000726">
    <property type="entry name" value="Asp_kin"/>
    <property type="match status" value="1"/>
</dbReference>
<evidence type="ECO:0000256" key="16">
    <source>
        <dbReference type="PIRSR" id="PIRSR000726-1"/>
    </source>
</evidence>
<evidence type="ECO:0000256" key="1">
    <source>
        <dbReference type="ARBA" id="ARBA00002843"/>
    </source>
</evidence>
<feature type="binding site" evidence="16">
    <location>
        <position position="47"/>
    </location>
    <ligand>
        <name>substrate</name>
    </ligand>
</feature>
<dbReference type="FunFam" id="3.30.2130.10:FF:000002">
    <property type="entry name" value="Aspartokinase"/>
    <property type="match status" value="1"/>
</dbReference>
<dbReference type="GO" id="GO:0009090">
    <property type="term" value="P:homoserine biosynthetic process"/>
    <property type="evidence" value="ECO:0007669"/>
    <property type="project" value="TreeGrafter"/>
</dbReference>
<keyword evidence="12 16" id="KW-0067">ATP-binding</keyword>
<dbReference type="GO" id="GO:0009089">
    <property type="term" value="P:lysine biosynthetic process via diaminopimelate"/>
    <property type="evidence" value="ECO:0007669"/>
    <property type="project" value="UniProtKB-UniPathway"/>
</dbReference>
<dbReference type="SUPFAM" id="SSF55021">
    <property type="entry name" value="ACT-like"/>
    <property type="match status" value="2"/>
</dbReference>
<comment type="pathway">
    <text evidence="3 18">Amino-acid biosynthesis; L-methionine biosynthesis via de novo pathway; L-homoserine from L-aspartate: step 1/3.</text>
</comment>
<dbReference type="EC" id="2.7.2.4" evidence="6 17"/>
<feature type="domain" description="ACT" evidence="19">
    <location>
        <begin position="267"/>
        <end position="352"/>
    </location>
</feature>
<evidence type="ECO:0000256" key="10">
    <source>
        <dbReference type="ARBA" id="ARBA00022741"/>
    </source>
</evidence>
<dbReference type="InterPro" id="IPR002912">
    <property type="entry name" value="ACT_dom"/>
</dbReference>
<feature type="binding site" evidence="16">
    <location>
        <position position="74"/>
    </location>
    <ligand>
        <name>substrate</name>
    </ligand>
</feature>
<dbReference type="EMBL" id="FOGI01000016">
    <property type="protein sequence ID" value="SES46856.1"/>
    <property type="molecule type" value="Genomic_DNA"/>
</dbReference>
<dbReference type="InterPro" id="IPR054352">
    <property type="entry name" value="ACT_Aspartokinase"/>
</dbReference>
<feature type="binding site" evidence="16">
    <location>
        <begin position="7"/>
        <end position="10"/>
    </location>
    <ligand>
        <name>ATP</name>
        <dbReference type="ChEBI" id="CHEBI:30616"/>
    </ligand>
</feature>
<dbReference type="NCBIfam" id="NF005154">
    <property type="entry name" value="PRK06635.1-2"/>
    <property type="match status" value="1"/>
</dbReference>
<dbReference type="NCBIfam" id="TIGR00657">
    <property type="entry name" value="asp_kinases"/>
    <property type="match status" value="1"/>
</dbReference>
<evidence type="ECO:0000256" key="15">
    <source>
        <dbReference type="ARBA" id="ARBA00047872"/>
    </source>
</evidence>
<organism evidence="20 21">
    <name type="scientific">Actinokineospora terrae</name>
    <dbReference type="NCBI Taxonomy" id="155974"/>
    <lineage>
        <taxon>Bacteria</taxon>
        <taxon>Bacillati</taxon>
        <taxon>Actinomycetota</taxon>
        <taxon>Actinomycetes</taxon>
        <taxon>Pseudonocardiales</taxon>
        <taxon>Pseudonocardiaceae</taxon>
        <taxon>Actinokineospora</taxon>
    </lineage>
</organism>
<feature type="binding site" evidence="16">
    <location>
        <position position="185"/>
    </location>
    <ligand>
        <name>ATP</name>
        <dbReference type="ChEBI" id="CHEBI:30616"/>
    </ligand>
</feature>
<dbReference type="SUPFAM" id="SSF53633">
    <property type="entry name" value="Carbamate kinase-like"/>
    <property type="match status" value="1"/>
</dbReference>
<dbReference type="FunFam" id="3.40.1160.10:FF:000002">
    <property type="entry name" value="Aspartokinase"/>
    <property type="match status" value="1"/>
</dbReference>
<keyword evidence="13" id="KW-0220">Diaminopimelate biosynthesis</keyword>
<evidence type="ECO:0000256" key="17">
    <source>
        <dbReference type="RuleBase" id="RU003448"/>
    </source>
</evidence>
<feature type="binding site" evidence="16">
    <location>
        <begin position="174"/>
        <end position="175"/>
    </location>
    <ligand>
        <name>ATP</name>
        <dbReference type="ChEBI" id="CHEBI:30616"/>
    </ligand>
</feature>
<dbReference type="InterPro" id="IPR045865">
    <property type="entry name" value="ACT-like_dom_sf"/>
</dbReference>
<comment type="function">
    <text evidence="1">Catalyzes the phosphorylation of the beta-carboxyl group of aspartic acid with ATP to yield 4-phospho-L-aspartate, which is involved in the branched biosynthetic pathway leading to the biosynthesis of amino acids lysine, threonine, isoleucine and methionine.</text>
</comment>
<feature type="binding site" evidence="16">
    <location>
        <position position="180"/>
    </location>
    <ligand>
        <name>ATP</name>
        <dbReference type="ChEBI" id="CHEBI:30616"/>
    </ligand>
</feature>
<dbReference type="InterPro" id="IPR001048">
    <property type="entry name" value="Asp/Glu/Uridylate_kinase"/>
</dbReference>
<name>A0A1H9XL04_9PSEU</name>
<dbReference type="Pfam" id="PF00696">
    <property type="entry name" value="AA_kinase"/>
    <property type="match status" value="1"/>
</dbReference>
<evidence type="ECO:0000256" key="7">
    <source>
        <dbReference type="ARBA" id="ARBA00016273"/>
    </source>
</evidence>
<protein>
    <recommendedName>
        <fullName evidence="7 17">Aspartokinase</fullName>
        <ecNumber evidence="6 17">2.7.2.4</ecNumber>
    </recommendedName>
</protein>
<comment type="catalytic activity">
    <reaction evidence="15 17">
        <text>L-aspartate + ATP = 4-phospho-L-aspartate + ADP</text>
        <dbReference type="Rhea" id="RHEA:23776"/>
        <dbReference type="ChEBI" id="CHEBI:29991"/>
        <dbReference type="ChEBI" id="CHEBI:30616"/>
        <dbReference type="ChEBI" id="CHEBI:57535"/>
        <dbReference type="ChEBI" id="CHEBI:456216"/>
        <dbReference type="EC" id="2.7.2.4"/>
    </reaction>
</comment>
<evidence type="ECO:0000256" key="4">
    <source>
        <dbReference type="ARBA" id="ARBA00005139"/>
    </source>
</evidence>
<dbReference type="InterPro" id="IPR018042">
    <property type="entry name" value="Aspartate_kinase_CS"/>
</dbReference>
<evidence type="ECO:0000313" key="21">
    <source>
        <dbReference type="Proteomes" id="UP000199051"/>
    </source>
</evidence>
<dbReference type="CDD" id="cd04923">
    <property type="entry name" value="ACT_AK-LysC-DapG-like_2"/>
    <property type="match status" value="1"/>
</dbReference>
<keyword evidence="10 16" id="KW-0547">Nucleotide-binding</keyword>
<dbReference type="InterPro" id="IPR036393">
    <property type="entry name" value="AceGlu_kinase-like_sf"/>
</dbReference>
<evidence type="ECO:0000259" key="19">
    <source>
        <dbReference type="PROSITE" id="PS51671"/>
    </source>
</evidence>
<gene>
    <name evidence="20" type="ORF">SAMN04487818_116130</name>
</gene>
<dbReference type="UniPathway" id="UPA00050">
    <property type="reaction ID" value="UER00461"/>
</dbReference>
<comment type="pathway">
    <text evidence="2 18">Amino-acid biosynthesis; L-lysine biosynthesis via DAP pathway; (S)-tetrahydrodipicolinate from L-aspartate: step 1/4.</text>
</comment>
<comment type="pathway">
    <text evidence="4 18">Amino-acid biosynthesis; L-threonine biosynthesis; L-threonine from L-aspartate: step 1/5.</text>
</comment>
<evidence type="ECO:0000256" key="5">
    <source>
        <dbReference type="ARBA" id="ARBA00010122"/>
    </source>
</evidence>
<evidence type="ECO:0000256" key="9">
    <source>
        <dbReference type="ARBA" id="ARBA00022679"/>
    </source>
</evidence>
<dbReference type="NCBIfam" id="TIGR00656">
    <property type="entry name" value="asp_kin_monofn"/>
    <property type="match status" value="1"/>
</dbReference>
<reference evidence="21" key="1">
    <citation type="submission" date="2016-10" db="EMBL/GenBank/DDBJ databases">
        <authorList>
            <person name="Varghese N."/>
            <person name="Submissions S."/>
        </authorList>
    </citation>
    <scope>NUCLEOTIDE SEQUENCE [LARGE SCALE GENOMIC DNA]</scope>
    <source>
        <strain evidence="21">DSM 44260</strain>
    </source>
</reference>
<keyword evidence="9 17" id="KW-0808">Transferase</keyword>
<dbReference type="InterPro" id="IPR041740">
    <property type="entry name" value="AKii-LysC-BS"/>
</dbReference>
<accession>A0A1H9XL04</accession>
<dbReference type="CDD" id="cd04261">
    <property type="entry name" value="AAK_AKii-LysC-BS"/>
    <property type="match status" value="1"/>
</dbReference>
<dbReference type="AlphaFoldDB" id="A0A1H9XL04"/>
<dbReference type="GO" id="GO:0019877">
    <property type="term" value="P:diaminopimelate biosynthetic process"/>
    <property type="evidence" value="ECO:0007669"/>
    <property type="project" value="UniProtKB-KW"/>
</dbReference>
<dbReference type="CDD" id="cd04913">
    <property type="entry name" value="ACT_AKii-LysC-BS-like_1"/>
    <property type="match status" value="1"/>
</dbReference>
<dbReference type="InterPro" id="IPR001341">
    <property type="entry name" value="Asp_kinase"/>
</dbReference>
<dbReference type="PROSITE" id="PS00324">
    <property type="entry name" value="ASPARTOKINASE"/>
    <property type="match status" value="1"/>
</dbReference>
<evidence type="ECO:0000256" key="3">
    <source>
        <dbReference type="ARBA" id="ARBA00004986"/>
    </source>
</evidence>
<evidence type="ECO:0000256" key="12">
    <source>
        <dbReference type="ARBA" id="ARBA00022840"/>
    </source>
</evidence>
<dbReference type="Gene3D" id="3.30.70.260">
    <property type="match status" value="2"/>
</dbReference>
<dbReference type="GO" id="GO:0009088">
    <property type="term" value="P:threonine biosynthetic process"/>
    <property type="evidence" value="ECO:0007669"/>
    <property type="project" value="UniProtKB-UniPathway"/>
</dbReference>